<dbReference type="AlphaFoldDB" id="A0AA40B9R7"/>
<comment type="caution">
    <text evidence="1">The sequence shown here is derived from an EMBL/GenBank/DDBJ whole genome shotgun (WGS) entry which is preliminary data.</text>
</comment>
<sequence>MAVGHSFGSSIVISIALNHPNDASALVLTGYSLTIDFRVVQNLKLEPAVVHSPSRFLSVPLGYVVMANQTQREHAFYNGAYNPAVARHDFAYEDIVADAEFGGQATLFHPAVGYTGHVLAATGAEDNIFCPNGGVPTCETILGELGTAYKSGCKQLRDLRGARYGT</sequence>
<accession>A0AA40B9R7</accession>
<evidence type="ECO:0000313" key="2">
    <source>
        <dbReference type="Proteomes" id="UP001172102"/>
    </source>
</evidence>
<dbReference type="SUPFAM" id="SSF53474">
    <property type="entry name" value="alpha/beta-Hydrolases"/>
    <property type="match status" value="1"/>
</dbReference>
<protein>
    <submittedName>
        <fullName evidence="1">Uncharacterized protein</fullName>
    </submittedName>
</protein>
<keyword evidence="2" id="KW-1185">Reference proteome</keyword>
<name>A0AA40B9R7_9PEZI</name>
<gene>
    <name evidence="1" type="ORF">B0H67DRAFT_548247</name>
</gene>
<reference evidence="1" key="1">
    <citation type="submission" date="2023-06" db="EMBL/GenBank/DDBJ databases">
        <title>Genome-scale phylogeny and comparative genomics of the fungal order Sordariales.</title>
        <authorList>
            <consortium name="Lawrence Berkeley National Laboratory"/>
            <person name="Hensen N."/>
            <person name="Bonometti L."/>
            <person name="Westerberg I."/>
            <person name="Brannstrom I.O."/>
            <person name="Guillou S."/>
            <person name="Cros-Aarteil S."/>
            <person name="Calhoun S."/>
            <person name="Haridas S."/>
            <person name="Kuo A."/>
            <person name="Mondo S."/>
            <person name="Pangilinan J."/>
            <person name="Riley R."/>
            <person name="Labutti K."/>
            <person name="Andreopoulos B."/>
            <person name="Lipzen A."/>
            <person name="Chen C."/>
            <person name="Yanf M."/>
            <person name="Daum C."/>
            <person name="Ng V."/>
            <person name="Clum A."/>
            <person name="Steindorff A."/>
            <person name="Ohm R."/>
            <person name="Martin F."/>
            <person name="Silar P."/>
            <person name="Natvig D."/>
            <person name="Lalanne C."/>
            <person name="Gautier V."/>
            <person name="Ament-Velasquez S.L."/>
            <person name="Kruys A."/>
            <person name="Hutchinson M.I."/>
            <person name="Powell A.J."/>
            <person name="Barry K."/>
            <person name="Miller A.N."/>
            <person name="Grigoriev I.V."/>
            <person name="Debuchy R."/>
            <person name="Gladieux P."/>
            <person name="Thoren M.H."/>
            <person name="Johannesson H."/>
        </authorList>
    </citation>
    <scope>NUCLEOTIDE SEQUENCE</scope>
    <source>
        <strain evidence="1">SMH4607-1</strain>
    </source>
</reference>
<proteinExistence type="predicted"/>
<evidence type="ECO:0000313" key="1">
    <source>
        <dbReference type="EMBL" id="KAK0730260.1"/>
    </source>
</evidence>
<dbReference type="InterPro" id="IPR029058">
    <property type="entry name" value="AB_hydrolase_fold"/>
</dbReference>
<organism evidence="1 2">
    <name type="scientific">Lasiosphaeris hirsuta</name>
    <dbReference type="NCBI Taxonomy" id="260670"/>
    <lineage>
        <taxon>Eukaryota</taxon>
        <taxon>Fungi</taxon>
        <taxon>Dikarya</taxon>
        <taxon>Ascomycota</taxon>
        <taxon>Pezizomycotina</taxon>
        <taxon>Sordariomycetes</taxon>
        <taxon>Sordariomycetidae</taxon>
        <taxon>Sordariales</taxon>
        <taxon>Lasiosphaeriaceae</taxon>
        <taxon>Lasiosphaeris</taxon>
    </lineage>
</organism>
<dbReference type="Proteomes" id="UP001172102">
    <property type="component" value="Unassembled WGS sequence"/>
</dbReference>
<dbReference type="Gene3D" id="3.40.50.1820">
    <property type="entry name" value="alpha/beta hydrolase"/>
    <property type="match status" value="1"/>
</dbReference>
<dbReference type="EMBL" id="JAUKUA010000001">
    <property type="protein sequence ID" value="KAK0730260.1"/>
    <property type="molecule type" value="Genomic_DNA"/>
</dbReference>